<protein>
    <submittedName>
        <fullName evidence="1">Uncharacterized protein</fullName>
    </submittedName>
</protein>
<evidence type="ECO:0000313" key="1">
    <source>
        <dbReference type="EMBL" id="KAH8018199.1"/>
    </source>
</evidence>
<organism evidence="1 2">
    <name type="scientific">Sphaerodactylus townsendi</name>
    <dbReference type="NCBI Taxonomy" id="933632"/>
    <lineage>
        <taxon>Eukaryota</taxon>
        <taxon>Metazoa</taxon>
        <taxon>Chordata</taxon>
        <taxon>Craniata</taxon>
        <taxon>Vertebrata</taxon>
        <taxon>Euteleostomi</taxon>
        <taxon>Lepidosauria</taxon>
        <taxon>Squamata</taxon>
        <taxon>Bifurcata</taxon>
        <taxon>Gekkota</taxon>
        <taxon>Sphaerodactylidae</taxon>
        <taxon>Sphaerodactylus</taxon>
    </lineage>
</organism>
<name>A0ACB8GEU3_9SAUR</name>
<accession>A0ACB8GEU3</accession>
<proteinExistence type="predicted"/>
<dbReference type="Proteomes" id="UP000827872">
    <property type="component" value="Linkage Group LG01"/>
</dbReference>
<gene>
    <name evidence="1" type="ORF">K3G42_033784</name>
</gene>
<keyword evidence="2" id="KW-1185">Reference proteome</keyword>
<dbReference type="EMBL" id="CM037614">
    <property type="protein sequence ID" value="KAH8018199.1"/>
    <property type="molecule type" value="Genomic_DNA"/>
</dbReference>
<sequence>MLQFSKQYGPVYRIQLGWQKMVVLAGYETVKEALVNQADAFADRPSVPIFDDQRSGHGEVIPSKEMSYLQM</sequence>
<comment type="caution">
    <text evidence="1">The sequence shown here is derived from an EMBL/GenBank/DDBJ whole genome shotgun (WGS) entry which is preliminary data.</text>
</comment>
<reference evidence="1" key="1">
    <citation type="submission" date="2021-08" db="EMBL/GenBank/DDBJ databases">
        <title>The first chromosome-level gecko genome reveals the dynamic sex chromosomes of Neotropical dwarf geckos (Sphaerodactylidae: Sphaerodactylus).</title>
        <authorList>
            <person name="Pinto B.J."/>
            <person name="Keating S.E."/>
            <person name="Gamble T."/>
        </authorList>
    </citation>
    <scope>NUCLEOTIDE SEQUENCE</scope>
    <source>
        <strain evidence="1">TG3544</strain>
    </source>
</reference>
<evidence type="ECO:0000313" key="2">
    <source>
        <dbReference type="Proteomes" id="UP000827872"/>
    </source>
</evidence>